<evidence type="ECO:0000313" key="2">
    <source>
        <dbReference type="Proteomes" id="UP000824681"/>
    </source>
</evidence>
<dbReference type="EMBL" id="CP068985">
    <property type="protein sequence ID" value="QYC41860.1"/>
    <property type="molecule type" value="Genomic_DNA"/>
</dbReference>
<gene>
    <name evidence="1" type="ORF">Nocox_21270</name>
</gene>
<dbReference type="Proteomes" id="UP000824681">
    <property type="component" value="Chromosome"/>
</dbReference>
<dbReference type="PROSITE" id="PS50194">
    <property type="entry name" value="FILAMIN_REPEAT"/>
    <property type="match status" value="1"/>
</dbReference>
<name>A0ABX8U290_9ACTN</name>
<dbReference type="Gene3D" id="2.130.10.10">
    <property type="entry name" value="YVTN repeat-like/Quinoprotein amine dehydrogenase"/>
    <property type="match status" value="1"/>
</dbReference>
<dbReference type="InterPro" id="IPR017868">
    <property type="entry name" value="Filamin/ABP280_repeat-like"/>
</dbReference>
<accession>A0ABX8U290</accession>
<dbReference type="InterPro" id="IPR015943">
    <property type="entry name" value="WD40/YVTN_repeat-like_dom_sf"/>
</dbReference>
<organism evidence="1 2">
    <name type="scientific">Nonomuraea coxensis DSM 45129</name>
    <dbReference type="NCBI Taxonomy" id="1122611"/>
    <lineage>
        <taxon>Bacteria</taxon>
        <taxon>Bacillati</taxon>
        <taxon>Actinomycetota</taxon>
        <taxon>Actinomycetes</taxon>
        <taxon>Streptosporangiales</taxon>
        <taxon>Streptosporangiaceae</taxon>
        <taxon>Nonomuraea</taxon>
    </lineage>
</organism>
<proteinExistence type="predicted"/>
<reference evidence="1 2" key="1">
    <citation type="journal article" date="2021" name="ACS Chem. Biol.">
        <title>Genomic-Led Discovery of a Novel Glycopeptide Antibiotic by Nonomuraea coxensis DSM 45129.</title>
        <authorList>
            <person name="Yushchuk O."/>
            <person name="Vior N.M."/>
            <person name="Andreo-Vidal A."/>
            <person name="Berini F."/>
            <person name="Ruckert C."/>
            <person name="Busche T."/>
            <person name="Binda E."/>
            <person name="Kalinowski J."/>
            <person name="Truman A.W."/>
            <person name="Marinelli F."/>
        </authorList>
    </citation>
    <scope>NUCLEOTIDE SEQUENCE [LARGE SCALE GENOMIC DNA]</scope>
    <source>
        <strain evidence="1 2">DSM 45129</strain>
    </source>
</reference>
<keyword evidence="2" id="KW-1185">Reference proteome</keyword>
<sequence>MPGMLDSPLLLQNGVPVRASTSARAPLSRRLVAWAGTLLLTAALLVAQAPTAATAAAAATVTDLGVAGEGGDVVVRNRKVFVAAGDQIVVTSTDGKVIDTIPGLSGAVALASAEDGRKVYAALRDAHEVIEIDSTSLAITRRIDFTAYPCPSRLAQAYDRLWIGFGCGEAGEGGVLGLITSAATPTLVRVGPATTQAPLVAVAGNTLVAAEPGVSPATVKIYDISTTPVTSRGEIRGDANGLPALRDLALAEHGSAALSASNDTRQLDAWDTTALSRGRAYDSNGFGEHGLPTAVAASPNDAYVVGGWNSSTGDAAELVVYDATTAEVIYTAAHRGKAVVAGSIEFYGTVTFAVLQEPGTGRMHLWRLPPSPYHSSTLTLTAPPKVTALKQSAFGGRLTLSSGLPPGVQTLELYRWLPDGTSRPFQEITTAADGTYRFTDAPPSTGAFKYQVYWPGNSWFRGSGSSVTVTVTLYEPTLTVTGPATGGVGERLEFSGTFGADGITFPRTILNVSRKVVSPDGTVTSNGLLKLAAAADGSFSFSDTPTTAGEHTYTVTLFGNSTVDSASTTHVVTVSQPPA</sequence>
<protein>
    <recommendedName>
        <fullName evidence="3">Ig-like domain-containing protein</fullName>
    </recommendedName>
</protein>
<evidence type="ECO:0000313" key="1">
    <source>
        <dbReference type="EMBL" id="QYC41860.1"/>
    </source>
</evidence>
<dbReference type="SUPFAM" id="SSF69322">
    <property type="entry name" value="Tricorn protease domain 2"/>
    <property type="match status" value="1"/>
</dbReference>
<evidence type="ECO:0008006" key="3">
    <source>
        <dbReference type="Google" id="ProtNLM"/>
    </source>
</evidence>